<evidence type="ECO:0000256" key="9">
    <source>
        <dbReference type="ARBA" id="ARBA00023033"/>
    </source>
</evidence>
<dbReference type="SUPFAM" id="SSF48264">
    <property type="entry name" value="Cytochrome P450"/>
    <property type="match status" value="1"/>
</dbReference>
<dbReference type="PANTHER" id="PTHR24287:SF5">
    <property type="entry name" value="P450, PUTATIVE (EUROFUNG)-RELATED"/>
    <property type="match status" value="1"/>
</dbReference>
<dbReference type="Pfam" id="PF00067">
    <property type="entry name" value="p450"/>
    <property type="match status" value="1"/>
</dbReference>
<keyword evidence="11 12" id="KW-0349">Heme</keyword>
<dbReference type="PANTHER" id="PTHR24287">
    <property type="entry name" value="P450, PUTATIVE (EUROFUNG)-RELATED"/>
    <property type="match status" value="1"/>
</dbReference>
<reference evidence="13 14" key="1">
    <citation type="journal article" date="2020" name="bioRxiv">
        <title>Whole genome comparisons of ergot fungi reveals the divergence and evolution of species within the genus Claviceps are the result of varying mechanisms driving genome evolution and host range expansion.</title>
        <authorList>
            <person name="Wyka S.A."/>
            <person name="Mondo S.J."/>
            <person name="Liu M."/>
            <person name="Dettman J."/>
            <person name="Nalam V."/>
            <person name="Broders K.D."/>
        </authorList>
    </citation>
    <scope>NUCLEOTIDE SEQUENCE [LARGE SCALE GENOMIC DNA]</scope>
    <source>
        <strain evidence="13 14">CCC 1485</strain>
    </source>
</reference>
<evidence type="ECO:0000256" key="8">
    <source>
        <dbReference type="ARBA" id="ARBA00023004"/>
    </source>
</evidence>
<protein>
    <submittedName>
        <fullName evidence="13">Uncharacterized protein</fullName>
    </submittedName>
</protein>
<dbReference type="CDD" id="cd11063">
    <property type="entry name" value="CYP52"/>
    <property type="match status" value="1"/>
</dbReference>
<keyword evidence="10" id="KW-0472">Membrane</keyword>
<keyword evidence="8 11" id="KW-0408">Iron</keyword>
<evidence type="ECO:0000313" key="13">
    <source>
        <dbReference type="EMBL" id="KAG5947048.1"/>
    </source>
</evidence>
<evidence type="ECO:0000256" key="3">
    <source>
        <dbReference type="ARBA" id="ARBA00010617"/>
    </source>
</evidence>
<comment type="caution">
    <text evidence="13">The sequence shown here is derived from an EMBL/GenBank/DDBJ whole genome shotgun (WGS) entry which is preliminary data.</text>
</comment>
<dbReference type="Proteomes" id="UP000706124">
    <property type="component" value="Unassembled WGS sequence"/>
</dbReference>
<evidence type="ECO:0000313" key="14">
    <source>
        <dbReference type="Proteomes" id="UP000706124"/>
    </source>
</evidence>
<accession>A0A9P7MIH1</accession>
<dbReference type="GO" id="GO:0016020">
    <property type="term" value="C:membrane"/>
    <property type="evidence" value="ECO:0007669"/>
    <property type="project" value="UniProtKB-SubCell"/>
</dbReference>
<evidence type="ECO:0000256" key="6">
    <source>
        <dbReference type="ARBA" id="ARBA00022989"/>
    </source>
</evidence>
<keyword evidence="5 11" id="KW-0479">Metal-binding</keyword>
<name>A0A9P7MIH1_9HYPO</name>
<evidence type="ECO:0000256" key="7">
    <source>
        <dbReference type="ARBA" id="ARBA00023002"/>
    </source>
</evidence>
<keyword evidence="4" id="KW-0812">Transmembrane</keyword>
<dbReference type="InterPro" id="IPR017972">
    <property type="entry name" value="Cyt_P450_CS"/>
</dbReference>
<evidence type="ECO:0000256" key="12">
    <source>
        <dbReference type="RuleBase" id="RU000461"/>
    </source>
</evidence>
<dbReference type="InterPro" id="IPR047146">
    <property type="entry name" value="Cyt_P450_E_CYP52_fungi"/>
</dbReference>
<evidence type="ECO:0000256" key="4">
    <source>
        <dbReference type="ARBA" id="ARBA00022692"/>
    </source>
</evidence>
<comment type="cofactor">
    <cofactor evidence="1 11">
        <name>heme</name>
        <dbReference type="ChEBI" id="CHEBI:30413"/>
    </cofactor>
</comment>
<organism evidence="13 14">
    <name type="scientific">Claviceps pazoutovae</name>
    <dbReference type="NCBI Taxonomy" id="1649127"/>
    <lineage>
        <taxon>Eukaryota</taxon>
        <taxon>Fungi</taxon>
        <taxon>Dikarya</taxon>
        <taxon>Ascomycota</taxon>
        <taxon>Pezizomycotina</taxon>
        <taxon>Sordariomycetes</taxon>
        <taxon>Hypocreomycetidae</taxon>
        <taxon>Hypocreales</taxon>
        <taxon>Clavicipitaceae</taxon>
        <taxon>Claviceps</taxon>
    </lineage>
</organism>
<keyword evidence="7 12" id="KW-0560">Oxidoreductase</keyword>
<comment type="subcellular location">
    <subcellularLocation>
        <location evidence="2">Membrane</location>
        <topology evidence="2">Single-pass membrane protein</topology>
    </subcellularLocation>
</comment>
<keyword evidence="9 12" id="KW-0503">Monooxygenase</keyword>
<evidence type="ECO:0000256" key="1">
    <source>
        <dbReference type="ARBA" id="ARBA00001971"/>
    </source>
</evidence>
<dbReference type="PROSITE" id="PS00086">
    <property type="entry name" value="CYTOCHROME_P450"/>
    <property type="match status" value="1"/>
</dbReference>
<dbReference type="GO" id="GO:0004497">
    <property type="term" value="F:monooxygenase activity"/>
    <property type="evidence" value="ECO:0007669"/>
    <property type="project" value="UniProtKB-KW"/>
</dbReference>
<dbReference type="PRINTS" id="PR00385">
    <property type="entry name" value="P450"/>
</dbReference>
<dbReference type="InterPro" id="IPR036396">
    <property type="entry name" value="Cyt_P450_sf"/>
</dbReference>
<sequence length="536" mass="61181">MVVIEAIADHLSAKFIALFVLLALVLRRVVNRLDENRRLKCLGNHGIDVSTWMPLGLDIVYRSVQALQTNATMDVWRDFFLGGRRNCATVEARIINERVVFTVDPNNIKAILASQFSDYGKGKSFHDEWHEFLGDSIFATDGASWQNSRQMLRPLFTKDRVSDLQCFETHMETLFRAIANGGALEGENQPVDMKKVNGQVLDIADLFYRYTLDVATDFLLGADVKSMSNPKQEFAEAFNNVQRFHNLTSRARSLRHLIPKFKYRSDLRIINDFLGRFIEMTLRMTPEEVESKGTSDKGYTFLHRLALFTRDRKIIRDQVVAVLLAGRDTTAGTLSWAIYELARHPECLAKMRREILEIVGPAKPPTYEHLKNMPYLKAVINETLRLYPSVPFNVRIALRDCILPCGGGPDASEPLPVLKYTKIGYSTLVMQRRPELYPPISETFADPAVFSPERWTHWHPKPYEYIPFNAGPRICIGQQFALTEMSYVLVRMFQRYSRLESHMFALDGGNPALKADVVLSPGQGVHVAFWESEEKP</sequence>
<keyword evidence="14" id="KW-1185">Reference proteome</keyword>
<dbReference type="GO" id="GO:0016705">
    <property type="term" value="F:oxidoreductase activity, acting on paired donors, with incorporation or reduction of molecular oxygen"/>
    <property type="evidence" value="ECO:0007669"/>
    <property type="project" value="InterPro"/>
</dbReference>
<dbReference type="GO" id="GO:0005506">
    <property type="term" value="F:iron ion binding"/>
    <property type="evidence" value="ECO:0007669"/>
    <property type="project" value="InterPro"/>
</dbReference>
<gene>
    <name evidence="13" type="ORF">E4U60_003471</name>
</gene>
<dbReference type="OrthoDB" id="1470350at2759"/>
<dbReference type="Gene3D" id="1.10.630.10">
    <property type="entry name" value="Cytochrome P450"/>
    <property type="match status" value="1"/>
</dbReference>
<dbReference type="GO" id="GO:0020037">
    <property type="term" value="F:heme binding"/>
    <property type="evidence" value="ECO:0007669"/>
    <property type="project" value="InterPro"/>
</dbReference>
<dbReference type="InterPro" id="IPR001128">
    <property type="entry name" value="Cyt_P450"/>
</dbReference>
<proteinExistence type="inferred from homology"/>
<comment type="similarity">
    <text evidence="3 12">Belongs to the cytochrome P450 family.</text>
</comment>
<dbReference type="InterPro" id="IPR002401">
    <property type="entry name" value="Cyt_P450_E_grp-I"/>
</dbReference>
<dbReference type="AlphaFoldDB" id="A0A9P7MIH1"/>
<evidence type="ECO:0000256" key="11">
    <source>
        <dbReference type="PIRSR" id="PIRSR602401-1"/>
    </source>
</evidence>
<evidence type="ECO:0000256" key="2">
    <source>
        <dbReference type="ARBA" id="ARBA00004167"/>
    </source>
</evidence>
<evidence type="ECO:0000256" key="10">
    <source>
        <dbReference type="ARBA" id="ARBA00023136"/>
    </source>
</evidence>
<dbReference type="EMBL" id="SRPO01000028">
    <property type="protein sequence ID" value="KAG5947048.1"/>
    <property type="molecule type" value="Genomic_DNA"/>
</dbReference>
<keyword evidence="6" id="KW-1133">Transmembrane helix</keyword>
<evidence type="ECO:0000256" key="5">
    <source>
        <dbReference type="ARBA" id="ARBA00022723"/>
    </source>
</evidence>
<dbReference type="PRINTS" id="PR00463">
    <property type="entry name" value="EP450I"/>
</dbReference>
<feature type="binding site" description="axial binding residue" evidence="11">
    <location>
        <position position="475"/>
    </location>
    <ligand>
        <name>heme</name>
        <dbReference type="ChEBI" id="CHEBI:30413"/>
    </ligand>
    <ligandPart>
        <name>Fe</name>
        <dbReference type="ChEBI" id="CHEBI:18248"/>
    </ligandPart>
</feature>